<evidence type="ECO:0000313" key="3">
    <source>
        <dbReference type="EMBL" id="MDG5976310.1"/>
    </source>
</evidence>
<dbReference type="GO" id="GO:0003688">
    <property type="term" value="F:DNA replication origin binding"/>
    <property type="evidence" value="ECO:0007669"/>
    <property type="project" value="TreeGrafter"/>
</dbReference>
<dbReference type="Gene3D" id="1.10.8.60">
    <property type="match status" value="1"/>
</dbReference>
<dbReference type="OrthoDB" id="9784878at2"/>
<protein>
    <submittedName>
        <fullName evidence="3">Chromosomal replication initiator DnaA</fullName>
    </submittedName>
</protein>
<proteinExistence type="predicted"/>
<keyword evidence="4" id="KW-1185">Reference proteome</keyword>
<dbReference type="SUPFAM" id="SSF52540">
    <property type="entry name" value="P-loop containing nucleoside triphosphate hydrolases"/>
    <property type="match status" value="1"/>
</dbReference>
<dbReference type="PANTHER" id="PTHR30050">
    <property type="entry name" value="CHROMOSOMAL REPLICATION INITIATOR PROTEIN DNAA"/>
    <property type="match status" value="1"/>
</dbReference>
<dbReference type="GO" id="GO:0032297">
    <property type="term" value="P:negative regulation of DNA-templated DNA replication initiation"/>
    <property type="evidence" value="ECO:0007669"/>
    <property type="project" value="InterPro"/>
</dbReference>
<dbReference type="GO" id="GO:0006270">
    <property type="term" value="P:DNA replication initiation"/>
    <property type="evidence" value="ECO:0007669"/>
    <property type="project" value="TreeGrafter"/>
</dbReference>
<evidence type="ECO:0000259" key="1">
    <source>
        <dbReference type="Pfam" id="PF00308"/>
    </source>
</evidence>
<dbReference type="AlphaFoldDB" id="A0A9X4S966"/>
<dbReference type="Gene3D" id="3.40.50.300">
    <property type="entry name" value="P-loop containing nucleotide triphosphate hydrolases"/>
    <property type="match status" value="1"/>
</dbReference>
<reference evidence="3" key="1">
    <citation type="submission" date="2013-01" db="EMBL/GenBank/DDBJ databases">
        <title>Genome draft of Hydrogenophaga taeniospiralis 2K1.</title>
        <authorList>
            <person name="Gomila M."/>
            <person name="Lalucat J."/>
        </authorList>
    </citation>
    <scope>NUCLEOTIDE SEQUENCE</scope>
    <source>
        <strain evidence="3">CCUG 15921</strain>
    </source>
</reference>
<evidence type="ECO:0000259" key="2">
    <source>
        <dbReference type="Pfam" id="PF22688"/>
    </source>
</evidence>
<name>A0A9X4S966_9BURK</name>
<dbReference type="NCBIfam" id="TIGR03420">
    <property type="entry name" value="DnaA_homol_Hda"/>
    <property type="match status" value="1"/>
</dbReference>
<comment type="caution">
    <text evidence="3">The sequence shown here is derived from an EMBL/GenBank/DDBJ whole genome shotgun (WGS) entry which is preliminary data.</text>
</comment>
<dbReference type="RefSeq" id="WP_068174143.1">
    <property type="nucleotide sequence ID" value="NZ_AOGK01000011.1"/>
</dbReference>
<dbReference type="InterPro" id="IPR013317">
    <property type="entry name" value="DnaA_dom"/>
</dbReference>
<feature type="domain" description="Hda lid" evidence="2">
    <location>
        <begin position="162"/>
        <end position="225"/>
    </location>
</feature>
<gene>
    <name evidence="3" type="ORF">H010_13681</name>
</gene>
<feature type="domain" description="Chromosomal replication initiator protein DnaA ATPAse" evidence="1">
    <location>
        <begin position="15"/>
        <end position="73"/>
    </location>
</feature>
<dbReference type="GO" id="GO:0005886">
    <property type="term" value="C:plasma membrane"/>
    <property type="evidence" value="ECO:0007669"/>
    <property type="project" value="TreeGrafter"/>
</dbReference>
<dbReference type="PANTHER" id="PTHR30050:SF5">
    <property type="entry name" value="DNAA REGULATORY INACTIVATOR HDA"/>
    <property type="match status" value="1"/>
</dbReference>
<dbReference type="EMBL" id="AOGK01000011">
    <property type="protein sequence ID" value="MDG5976310.1"/>
    <property type="molecule type" value="Genomic_DNA"/>
</dbReference>
<sequence>MKQMALDIGLAPVSTLSNFVAAGNEAALEHLRLWAGNPMRSPVPTFLWGEGGSGKSHLLRAVREALRDHGSRVGWIDATTLHPGEYDEHWDAVLFDDCQLYTAEQQAAAFNWFVNAQSPAHGPARWVLAAADRPPADLQLREDLRTRLGWGHVFQLHALGETERRAVLRRAADERGVFLGDEVMDFMLTRFSRDLSSLMMLLDQLDAYALRTQRAITIPLIKSMLENE</sequence>
<dbReference type="InterPro" id="IPR055199">
    <property type="entry name" value="Hda_lid"/>
</dbReference>
<dbReference type="Pfam" id="PF22688">
    <property type="entry name" value="Hda_lid"/>
    <property type="match status" value="1"/>
</dbReference>
<dbReference type="Proteomes" id="UP001152876">
    <property type="component" value="Unassembled WGS sequence"/>
</dbReference>
<dbReference type="InterPro" id="IPR017788">
    <property type="entry name" value="Hda"/>
</dbReference>
<organism evidence="3 4">
    <name type="scientific">Hydrogenophaga taeniospiralis CCUG 15921</name>
    <dbReference type="NCBI Taxonomy" id="1281780"/>
    <lineage>
        <taxon>Bacteria</taxon>
        <taxon>Pseudomonadati</taxon>
        <taxon>Pseudomonadota</taxon>
        <taxon>Betaproteobacteria</taxon>
        <taxon>Burkholderiales</taxon>
        <taxon>Comamonadaceae</taxon>
        <taxon>Hydrogenophaga</taxon>
    </lineage>
</organism>
<accession>A0A9X4S966</accession>
<dbReference type="InterPro" id="IPR027417">
    <property type="entry name" value="P-loop_NTPase"/>
</dbReference>
<evidence type="ECO:0000313" key="4">
    <source>
        <dbReference type="Proteomes" id="UP001152876"/>
    </source>
</evidence>
<dbReference type="Pfam" id="PF00308">
    <property type="entry name" value="Bac_DnaA"/>
    <property type="match status" value="1"/>
</dbReference>